<dbReference type="Proteomes" id="UP000308600">
    <property type="component" value="Unassembled WGS sequence"/>
</dbReference>
<gene>
    <name evidence="1" type="ORF">BDN72DRAFT_959341</name>
</gene>
<dbReference type="EMBL" id="ML208325">
    <property type="protein sequence ID" value="TFK69734.1"/>
    <property type="molecule type" value="Genomic_DNA"/>
</dbReference>
<reference evidence="1 2" key="1">
    <citation type="journal article" date="2019" name="Nat. Ecol. Evol.">
        <title>Megaphylogeny resolves global patterns of mushroom evolution.</title>
        <authorList>
            <person name="Varga T."/>
            <person name="Krizsan K."/>
            <person name="Foldi C."/>
            <person name="Dima B."/>
            <person name="Sanchez-Garcia M."/>
            <person name="Sanchez-Ramirez S."/>
            <person name="Szollosi G.J."/>
            <person name="Szarkandi J.G."/>
            <person name="Papp V."/>
            <person name="Albert L."/>
            <person name="Andreopoulos W."/>
            <person name="Angelini C."/>
            <person name="Antonin V."/>
            <person name="Barry K.W."/>
            <person name="Bougher N.L."/>
            <person name="Buchanan P."/>
            <person name="Buyck B."/>
            <person name="Bense V."/>
            <person name="Catcheside P."/>
            <person name="Chovatia M."/>
            <person name="Cooper J."/>
            <person name="Damon W."/>
            <person name="Desjardin D."/>
            <person name="Finy P."/>
            <person name="Geml J."/>
            <person name="Haridas S."/>
            <person name="Hughes K."/>
            <person name="Justo A."/>
            <person name="Karasinski D."/>
            <person name="Kautmanova I."/>
            <person name="Kiss B."/>
            <person name="Kocsube S."/>
            <person name="Kotiranta H."/>
            <person name="LaButti K.M."/>
            <person name="Lechner B.E."/>
            <person name="Liimatainen K."/>
            <person name="Lipzen A."/>
            <person name="Lukacs Z."/>
            <person name="Mihaltcheva S."/>
            <person name="Morgado L.N."/>
            <person name="Niskanen T."/>
            <person name="Noordeloos M.E."/>
            <person name="Ohm R.A."/>
            <person name="Ortiz-Santana B."/>
            <person name="Ovrebo C."/>
            <person name="Racz N."/>
            <person name="Riley R."/>
            <person name="Savchenko A."/>
            <person name="Shiryaev A."/>
            <person name="Soop K."/>
            <person name="Spirin V."/>
            <person name="Szebenyi C."/>
            <person name="Tomsovsky M."/>
            <person name="Tulloss R.E."/>
            <person name="Uehling J."/>
            <person name="Grigoriev I.V."/>
            <person name="Vagvolgyi C."/>
            <person name="Papp T."/>
            <person name="Martin F.M."/>
            <person name="Miettinen O."/>
            <person name="Hibbett D.S."/>
            <person name="Nagy L.G."/>
        </authorList>
    </citation>
    <scope>NUCLEOTIDE SEQUENCE [LARGE SCALE GENOMIC DNA]</scope>
    <source>
        <strain evidence="1 2">NL-1719</strain>
    </source>
</reference>
<evidence type="ECO:0000313" key="2">
    <source>
        <dbReference type="Proteomes" id="UP000308600"/>
    </source>
</evidence>
<organism evidence="1 2">
    <name type="scientific">Pluteus cervinus</name>
    <dbReference type="NCBI Taxonomy" id="181527"/>
    <lineage>
        <taxon>Eukaryota</taxon>
        <taxon>Fungi</taxon>
        <taxon>Dikarya</taxon>
        <taxon>Basidiomycota</taxon>
        <taxon>Agaricomycotina</taxon>
        <taxon>Agaricomycetes</taxon>
        <taxon>Agaricomycetidae</taxon>
        <taxon>Agaricales</taxon>
        <taxon>Pluteineae</taxon>
        <taxon>Pluteaceae</taxon>
        <taxon>Pluteus</taxon>
    </lineage>
</organism>
<sequence length="162" mass="15116">MANTKFLALVALFATVAVAQDSSASAASSAPAAVPSIDTCILGCVTPAAVENGCVSFANVSCVCTSQPFQAAALACLQANCTAADVTASEALQTAQCANVAGAPNASAPASSGSAGASSPPSPSASGSGAAPAPSSLAVAFGPQAIWGLAAASVGLAMGALV</sequence>
<name>A0ACD3AWL4_9AGAR</name>
<protein>
    <submittedName>
        <fullName evidence="1">Uncharacterized protein</fullName>
    </submittedName>
</protein>
<proteinExistence type="predicted"/>
<accession>A0ACD3AWL4</accession>
<evidence type="ECO:0000313" key="1">
    <source>
        <dbReference type="EMBL" id="TFK69734.1"/>
    </source>
</evidence>
<keyword evidence="2" id="KW-1185">Reference proteome</keyword>